<dbReference type="STRING" id="77044.A0A1W2THD2"/>
<feature type="domain" description="UBC core" evidence="2">
    <location>
        <begin position="4"/>
        <end position="167"/>
    </location>
</feature>
<evidence type="ECO:0000313" key="4">
    <source>
        <dbReference type="Proteomes" id="UP000054516"/>
    </source>
</evidence>
<accession>A0A1W2THD2</accession>
<dbReference type="InterPro" id="IPR016135">
    <property type="entry name" value="UBQ-conjugating_enzyme/RWD"/>
</dbReference>
<keyword evidence="4" id="KW-1185">Reference proteome</keyword>
<protein>
    <recommendedName>
        <fullName evidence="2">UBC core domain-containing protein</fullName>
    </recommendedName>
</protein>
<dbReference type="AlphaFoldDB" id="A0A1W2THD2"/>
<dbReference type="InterPro" id="IPR000608">
    <property type="entry name" value="UBC"/>
</dbReference>
<evidence type="ECO:0000313" key="3">
    <source>
        <dbReference type="EMBL" id="GAP87532.1"/>
    </source>
</evidence>
<organism evidence="3">
    <name type="scientific">Rosellinia necatrix</name>
    <name type="common">White root-rot fungus</name>
    <dbReference type="NCBI Taxonomy" id="77044"/>
    <lineage>
        <taxon>Eukaryota</taxon>
        <taxon>Fungi</taxon>
        <taxon>Dikarya</taxon>
        <taxon>Ascomycota</taxon>
        <taxon>Pezizomycotina</taxon>
        <taxon>Sordariomycetes</taxon>
        <taxon>Xylariomycetidae</taxon>
        <taxon>Xylariales</taxon>
        <taxon>Xylariaceae</taxon>
        <taxon>Rosellinia</taxon>
    </lineage>
</organism>
<dbReference type="OrthoDB" id="4331421at2759"/>
<dbReference type="PROSITE" id="PS50127">
    <property type="entry name" value="UBC_2"/>
    <property type="match status" value="1"/>
</dbReference>
<dbReference type="Gene3D" id="3.10.110.10">
    <property type="entry name" value="Ubiquitin Conjugating Enzyme"/>
    <property type="match status" value="1"/>
</dbReference>
<feature type="region of interest" description="Disordered" evidence="1">
    <location>
        <begin position="388"/>
        <end position="432"/>
    </location>
</feature>
<evidence type="ECO:0000259" key="2">
    <source>
        <dbReference type="PROSITE" id="PS50127"/>
    </source>
</evidence>
<dbReference type="EMBL" id="DF977471">
    <property type="protein sequence ID" value="GAP87532.1"/>
    <property type="molecule type" value="Genomic_DNA"/>
</dbReference>
<dbReference type="SUPFAM" id="SSF54495">
    <property type="entry name" value="UBC-like"/>
    <property type="match status" value="1"/>
</dbReference>
<feature type="compositionally biased region" description="Basic and acidic residues" evidence="1">
    <location>
        <begin position="406"/>
        <end position="419"/>
    </location>
</feature>
<dbReference type="Proteomes" id="UP000054516">
    <property type="component" value="Unassembled WGS sequence"/>
</dbReference>
<reference evidence="3" key="1">
    <citation type="submission" date="2016-03" db="EMBL/GenBank/DDBJ databases">
        <title>Draft genome sequence of Rosellinia necatrix.</title>
        <authorList>
            <person name="Kanematsu S."/>
        </authorList>
    </citation>
    <scope>NUCLEOTIDE SEQUENCE [LARGE SCALE GENOMIC DNA]</scope>
    <source>
        <strain evidence="3">W97</strain>
    </source>
</reference>
<evidence type="ECO:0000256" key="1">
    <source>
        <dbReference type="SAM" id="MobiDB-lite"/>
    </source>
</evidence>
<sequence>MDPNIRKRIWKEIKDVNSDFFNLRTIIAPAPDDDFSQFYFAMSPNDGAMAHMTLAGCLYIPSTYPASPPVVHLYTKTGRYNVDVFRNAIGDKTRSTLCFDILRSKEHGGIWKPEYSISSLLASLMSAIVSFYVPQQHGGDMAEFVSMGKLRDVKIAAVETYKRYKHLLPSLPEIPLVKARMVPAKQMSFPATIAVESETLVTSGPIYLQTSDTTLHSFAADLSELHEGIVFSVVLSSSETDITGKGPDTVLVRNGVTATAARKCAGKPTQWFYHGKPMNDGDMRLHVTIGRDQMTLAYYSNGERYVHGDCPVSRLWPSQIGNVQDIPFYVHIYMKKKFGNPATIQLLDIEGKGYIHNDIEEMNKRHEDNDDDFGFEIVNASDIANYVKRSPEQADSPSRADGQEGQEEREIADPDRVTGEEGLIEQMSAMSI</sequence>
<proteinExistence type="predicted"/>
<gene>
    <name evidence="3" type="ORF">SAMD00023353_2600120</name>
</gene>
<name>A0A1W2THD2_ROSNE</name>
<dbReference type="OMA" id="GKPMNDG"/>